<dbReference type="PANTHER" id="PTHR11808:SF50">
    <property type="entry name" value="CYSTATHIONINE BETA-LYASE"/>
    <property type="match status" value="1"/>
</dbReference>
<evidence type="ECO:0000256" key="6">
    <source>
        <dbReference type="ARBA" id="ARBA00023167"/>
    </source>
</evidence>
<dbReference type="PIRSF" id="PIRSF001434">
    <property type="entry name" value="CGS"/>
    <property type="match status" value="1"/>
</dbReference>
<dbReference type="InterPro" id="IPR015424">
    <property type="entry name" value="PyrdxlP-dep_Trfase"/>
</dbReference>
<dbReference type="Proteomes" id="UP000004567">
    <property type="component" value="Unassembled WGS sequence"/>
</dbReference>
<dbReference type="Pfam" id="PF01053">
    <property type="entry name" value="Cys_Met_Meta_PP"/>
    <property type="match status" value="1"/>
</dbReference>
<dbReference type="GO" id="GO:0009086">
    <property type="term" value="P:methionine biosynthetic process"/>
    <property type="evidence" value="ECO:0007669"/>
    <property type="project" value="UniProtKB-KW"/>
</dbReference>
<keyword evidence="5 8" id="KW-0663">Pyridoxal phosphate</keyword>
<reference evidence="10 11" key="1">
    <citation type="journal article" date="2013" name="Genome Announc.">
        <title>Genome Sequence of Lactobacillus gastricus PS3, a Strain Isolated from Human Milk.</title>
        <authorList>
            <person name="Martin V."/>
            <person name="Cardenas N."/>
            <person name="Jimenez E."/>
            <person name="Maldonado A."/>
            <person name="Rodriguez J.M."/>
            <person name="Fernandez L."/>
        </authorList>
    </citation>
    <scope>NUCLEOTIDE SEQUENCE [LARGE SCALE GENOMIC DNA]</scope>
    <source>
        <strain evidence="10 11">PS3</strain>
    </source>
</reference>
<comment type="similarity">
    <text evidence="2 9">Belongs to the trans-sulfuration enzymes family.</text>
</comment>
<dbReference type="PANTHER" id="PTHR11808">
    <property type="entry name" value="TRANS-SULFURATION ENZYME FAMILY MEMBER"/>
    <property type="match status" value="1"/>
</dbReference>
<dbReference type="AlphaFoldDB" id="H4GJS7"/>
<dbReference type="EMBL" id="AICN01000049">
    <property type="protein sequence ID" value="EHS86114.1"/>
    <property type="molecule type" value="Genomic_DNA"/>
</dbReference>
<evidence type="ECO:0000256" key="7">
    <source>
        <dbReference type="ARBA" id="ARBA00023239"/>
    </source>
</evidence>
<organism evidence="10 11">
    <name type="scientific">Limosilactobacillus gastricus PS3</name>
    <dbReference type="NCBI Taxonomy" id="1144300"/>
    <lineage>
        <taxon>Bacteria</taxon>
        <taxon>Bacillati</taxon>
        <taxon>Bacillota</taxon>
        <taxon>Bacilli</taxon>
        <taxon>Lactobacillales</taxon>
        <taxon>Lactobacillaceae</taxon>
        <taxon>Limosilactobacillus</taxon>
    </lineage>
</organism>
<dbReference type="CDD" id="cd00614">
    <property type="entry name" value="CGS_like"/>
    <property type="match status" value="1"/>
</dbReference>
<dbReference type="FunFam" id="3.90.1150.10:FF:000033">
    <property type="entry name" value="Cystathionine gamma-synthase"/>
    <property type="match status" value="1"/>
</dbReference>
<gene>
    <name evidence="10" type="ORF">PS3_13731</name>
</gene>
<keyword evidence="6" id="KW-0486">Methionine biosynthesis</keyword>
<dbReference type="GO" id="GO:0005737">
    <property type="term" value="C:cytoplasm"/>
    <property type="evidence" value="ECO:0007669"/>
    <property type="project" value="TreeGrafter"/>
</dbReference>
<dbReference type="InterPro" id="IPR015421">
    <property type="entry name" value="PyrdxlP-dep_Trfase_major"/>
</dbReference>
<name>H4GJS7_9LACO</name>
<comment type="caution">
    <text evidence="10">The sequence shown here is derived from an EMBL/GenBank/DDBJ whole genome shotgun (WGS) entry which is preliminary data.</text>
</comment>
<dbReference type="STRING" id="1144300.PS3_13731"/>
<keyword evidence="4" id="KW-0028">Amino-acid biosynthesis</keyword>
<dbReference type="PROSITE" id="PS00868">
    <property type="entry name" value="CYS_MET_METAB_PP"/>
    <property type="match status" value="1"/>
</dbReference>
<evidence type="ECO:0000256" key="9">
    <source>
        <dbReference type="RuleBase" id="RU362118"/>
    </source>
</evidence>
<dbReference type="EC" id="4.4.1.13" evidence="3"/>
<protein>
    <recommendedName>
        <fullName evidence="3">cysteine-S-conjugate beta-lyase</fullName>
        <ecNumber evidence="3">4.4.1.13</ecNumber>
    </recommendedName>
</protein>
<dbReference type="InterPro" id="IPR000277">
    <property type="entry name" value="Cys/Met-Metab_PyrdxlP-dep_enz"/>
</dbReference>
<accession>H4GJS7</accession>
<dbReference type="GO" id="GO:0047804">
    <property type="term" value="F:cysteine-S-conjugate beta-lyase activity"/>
    <property type="evidence" value="ECO:0007669"/>
    <property type="project" value="UniProtKB-EC"/>
</dbReference>
<comment type="cofactor">
    <cofactor evidence="1 9">
        <name>pyridoxal 5'-phosphate</name>
        <dbReference type="ChEBI" id="CHEBI:597326"/>
    </cofactor>
</comment>
<evidence type="ECO:0000256" key="8">
    <source>
        <dbReference type="PIRSR" id="PIRSR001434-2"/>
    </source>
</evidence>
<proteinExistence type="inferred from homology"/>
<evidence type="ECO:0000313" key="10">
    <source>
        <dbReference type="EMBL" id="EHS86114.1"/>
    </source>
</evidence>
<dbReference type="Gene3D" id="3.40.640.10">
    <property type="entry name" value="Type I PLP-dependent aspartate aminotransferase-like (Major domain)"/>
    <property type="match status" value="1"/>
</dbReference>
<sequence>MGAFFILEEKNMTGFNTRLVHVPAPKDNQTGAVTVPIYKATTYEYPEIGAQVKYDYSRSGNPTRQALEDQVADLEGGKHAFAFASGMAAIHAALAIFKEGDHLIVGDQIYGGTFRLLNQFFNRWGLSISTVDTRDLAAIEAAIQPNTKGIYFEPVTNPLLQVTSVEEVAKLAQQHHLTTIVDNTFLSPYLSQPLTQGADVVIQSATKYLSGHSDVSAGTVTVKDDQYAERIYFVQNALGGILSPEDSNELARGIKTLSLRMDRQMENLKAIVEFLESQSVVSKINYPGLPGYPGYESLRTQAKGAGGVLSFELNDQADPVAFVNQLNYFKLAVSLGSVESLVELPSQMSHAELSPAEQLAAGIKPGLIRLSVGIEDAEDLIADLKQALLSAQRGE</sequence>
<dbReference type="GO" id="GO:0030170">
    <property type="term" value="F:pyridoxal phosphate binding"/>
    <property type="evidence" value="ECO:0007669"/>
    <property type="project" value="InterPro"/>
</dbReference>
<evidence type="ECO:0000256" key="3">
    <source>
        <dbReference type="ARBA" id="ARBA00012224"/>
    </source>
</evidence>
<dbReference type="FunFam" id="3.40.640.10:FF:000009">
    <property type="entry name" value="Cystathionine gamma-synthase homolog"/>
    <property type="match status" value="1"/>
</dbReference>
<dbReference type="PATRIC" id="fig|1144300.3.peg.1096"/>
<evidence type="ECO:0000313" key="11">
    <source>
        <dbReference type="Proteomes" id="UP000004567"/>
    </source>
</evidence>
<keyword evidence="7 10" id="KW-0456">Lyase</keyword>
<evidence type="ECO:0000256" key="2">
    <source>
        <dbReference type="ARBA" id="ARBA00009077"/>
    </source>
</evidence>
<dbReference type="Gene3D" id="3.90.1150.10">
    <property type="entry name" value="Aspartate Aminotransferase, domain 1"/>
    <property type="match status" value="1"/>
</dbReference>
<dbReference type="InterPro" id="IPR015422">
    <property type="entry name" value="PyrdxlP-dep_Trfase_small"/>
</dbReference>
<dbReference type="InterPro" id="IPR054542">
    <property type="entry name" value="Cys_met_metab_PP"/>
</dbReference>
<evidence type="ECO:0000256" key="5">
    <source>
        <dbReference type="ARBA" id="ARBA00022898"/>
    </source>
</evidence>
<dbReference type="SUPFAM" id="SSF53383">
    <property type="entry name" value="PLP-dependent transferases"/>
    <property type="match status" value="1"/>
</dbReference>
<dbReference type="GO" id="GO:0019346">
    <property type="term" value="P:transsulfuration"/>
    <property type="evidence" value="ECO:0007669"/>
    <property type="project" value="InterPro"/>
</dbReference>
<feature type="modified residue" description="N6-(pyridoxal phosphate)lysine" evidence="8">
    <location>
        <position position="207"/>
    </location>
</feature>
<evidence type="ECO:0000256" key="4">
    <source>
        <dbReference type="ARBA" id="ARBA00022605"/>
    </source>
</evidence>
<evidence type="ECO:0000256" key="1">
    <source>
        <dbReference type="ARBA" id="ARBA00001933"/>
    </source>
</evidence>